<dbReference type="RefSeq" id="WP_009008755.1">
    <property type="nucleotide sequence ID" value="NZ_CAACVM010000003.1"/>
</dbReference>
<dbReference type="InterPro" id="IPR038770">
    <property type="entry name" value="Na+/solute_symporter_sf"/>
</dbReference>
<evidence type="ECO:0000313" key="9">
    <source>
        <dbReference type="EMBL" id="VYT58405.1"/>
    </source>
</evidence>
<reference evidence="9" key="1">
    <citation type="submission" date="2019-11" db="EMBL/GenBank/DDBJ databases">
        <authorList>
            <person name="Feng L."/>
        </authorList>
    </citation>
    <scope>NUCLEOTIDE SEQUENCE</scope>
    <source>
        <strain evidence="9">CramosumLFYP8</strain>
    </source>
</reference>
<evidence type="ECO:0000256" key="8">
    <source>
        <dbReference type="SAM" id="Phobius"/>
    </source>
</evidence>
<keyword evidence="7 8" id="KW-0472">Membrane</keyword>
<keyword evidence="6 8" id="KW-1133">Transmembrane helix</keyword>
<comment type="similarity">
    <text evidence="2">Belongs to the auxin efflux carrier (TC 2.A.69) family.</text>
</comment>
<feature type="transmembrane region" description="Helical" evidence="8">
    <location>
        <begin position="96"/>
        <end position="117"/>
    </location>
</feature>
<accession>A0A6N2XVL5</accession>
<name>A0A6N2XVL5_9FIRM</name>
<comment type="subcellular location">
    <subcellularLocation>
        <location evidence="1">Cell membrane</location>
        <topology evidence="1">Multi-pass membrane protein</topology>
    </subcellularLocation>
</comment>
<feature type="transmembrane region" description="Helical" evidence="8">
    <location>
        <begin position="250"/>
        <end position="271"/>
    </location>
</feature>
<dbReference type="EMBL" id="CACRTL010000003">
    <property type="protein sequence ID" value="VYT58405.1"/>
    <property type="molecule type" value="Genomic_DNA"/>
</dbReference>
<dbReference type="Pfam" id="PF03547">
    <property type="entry name" value="Mem_trans"/>
    <property type="match status" value="2"/>
</dbReference>
<sequence length="304" mass="33715">MDITVVIIQLIQLFILIGIGYLLGKTSLFRGMFVQQLTNLVLNLTMPCMILSSVMNSIDAPALPLKDIIIAMFILVIILPVAAFLMIRRIKTNQGLYLFMIMYPNVGFIGFPLMQSIFGSEAILATAIINMGFNLSLFTLGIVAINYGENKLTSFDLKKIFSPGVISSILAVLIYTFKLTFPYVIVEPINSIGMMTTPLAMLVIGATLSVYHLKDIFSDYTVYLFTLLIDLIIPILFYPVILLFIKDSMIRGITLIILAMPVANGAVLFARSNGQDEFLAAKTVFISTMLAIFTIPSLVYMFLL</sequence>
<keyword evidence="4" id="KW-1003">Cell membrane</keyword>
<evidence type="ECO:0000256" key="4">
    <source>
        <dbReference type="ARBA" id="ARBA00022475"/>
    </source>
</evidence>
<gene>
    <name evidence="9" type="ORF">CRLFYP8_00834</name>
</gene>
<dbReference type="PANTHER" id="PTHR36838">
    <property type="entry name" value="AUXIN EFFLUX CARRIER FAMILY PROTEIN"/>
    <property type="match status" value="1"/>
</dbReference>
<dbReference type="GO" id="GO:0005886">
    <property type="term" value="C:plasma membrane"/>
    <property type="evidence" value="ECO:0007669"/>
    <property type="project" value="UniProtKB-SubCell"/>
</dbReference>
<keyword evidence="5 8" id="KW-0812">Transmembrane</keyword>
<evidence type="ECO:0000256" key="5">
    <source>
        <dbReference type="ARBA" id="ARBA00022692"/>
    </source>
</evidence>
<evidence type="ECO:0000256" key="7">
    <source>
        <dbReference type="ARBA" id="ARBA00023136"/>
    </source>
</evidence>
<evidence type="ECO:0000256" key="6">
    <source>
        <dbReference type="ARBA" id="ARBA00022989"/>
    </source>
</evidence>
<feature type="transmembrane region" description="Helical" evidence="8">
    <location>
        <begin position="160"/>
        <end position="177"/>
    </location>
</feature>
<dbReference type="PANTHER" id="PTHR36838:SF1">
    <property type="entry name" value="SLR1864 PROTEIN"/>
    <property type="match status" value="1"/>
</dbReference>
<proteinExistence type="inferred from homology"/>
<feature type="transmembrane region" description="Helical" evidence="8">
    <location>
        <begin position="68"/>
        <end position="87"/>
    </location>
</feature>
<feature type="transmembrane region" description="Helical" evidence="8">
    <location>
        <begin position="283"/>
        <end position="303"/>
    </location>
</feature>
<organism evidence="9">
    <name type="scientific">Thomasclavelia ramosa</name>
    <dbReference type="NCBI Taxonomy" id="1547"/>
    <lineage>
        <taxon>Bacteria</taxon>
        <taxon>Bacillati</taxon>
        <taxon>Bacillota</taxon>
        <taxon>Erysipelotrichia</taxon>
        <taxon>Erysipelotrichales</taxon>
        <taxon>Coprobacillaceae</taxon>
        <taxon>Thomasclavelia</taxon>
    </lineage>
</organism>
<evidence type="ECO:0000256" key="2">
    <source>
        <dbReference type="ARBA" id="ARBA00010145"/>
    </source>
</evidence>
<feature type="transmembrane region" description="Helical" evidence="8">
    <location>
        <begin position="222"/>
        <end position="244"/>
    </location>
</feature>
<feature type="transmembrane region" description="Helical" evidence="8">
    <location>
        <begin position="36"/>
        <end position="56"/>
    </location>
</feature>
<dbReference type="InterPro" id="IPR004776">
    <property type="entry name" value="Mem_transp_PIN-like"/>
</dbReference>
<dbReference type="Gene3D" id="1.20.1530.20">
    <property type="match status" value="1"/>
</dbReference>
<dbReference type="GO" id="GO:0055085">
    <property type="term" value="P:transmembrane transport"/>
    <property type="evidence" value="ECO:0007669"/>
    <property type="project" value="InterPro"/>
</dbReference>
<feature type="transmembrane region" description="Helical" evidence="8">
    <location>
        <begin position="123"/>
        <end position="148"/>
    </location>
</feature>
<evidence type="ECO:0000256" key="3">
    <source>
        <dbReference type="ARBA" id="ARBA00022448"/>
    </source>
</evidence>
<evidence type="ECO:0000256" key="1">
    <source>
        <dbReference type="ARBA" id="ARBA00004651"/>
    </source>
</evidence>
<feature type="transmembrane region" description="Helical" evidence="8">
    <location>
        <begin position="189"/>
        <end position="210"/>
    </location>
</feature>
<feature type="transmembrane region" description="Helical" evidence="8">
    <location>
        <begin position="6"/>
        <end position="24"/>
    </location>
</feature>
<dbReference type="AlphaFoldDB" id="A0A6N2XVL5"/>
<protein>
    <submittedName>
        <fullName evidence="9">Membrane transport protein</fullName>
    </submittedName>
</protein>
<keyword evidence="3" id="KW-0813">Transport</keyword>